<dbReference type="Pfam" id="PF06074">
    <property type="entry name" value="Portal_Mu"/>
    <property type="match status" value="1"/>
</dbReference>
<gene>
    <name evidence="1" type="ORF">DS843_21105</name>
</gene>
<dbReference type="EMBL" id="QOKW01000019">
    <property type="protein sequence ID" value="KAA0678084.1"/>
    <property type="molecule type" value="Genomic_DNA"/>
</dbReference>
<dbReference type="AlphaFoldDB" id="A0A9W7KQZ4"/>
<name>A0A9W7KQZ4_9PROT</name>
<accession>A0A9W7KQZ4</accession>
<dbReference type="InterPro" id="IPR009279">
    <property type="entry name" value="Portal_Mu"/>
</dbReference>
<evidence type="ECO:0000313" key="1">
    <source>
        <dbReference type="EMBL" id="KAA0678084.1"/>
    </source>
</evidence>
<dbReference type="OrthoDB" id="9797300at2"/>
<protein>
    <submittedName>
        <fullName evidence="1">DUF935 family protein</fullName>
    </submittedName>
</protein>
<organism evidence="1 2">
    <name type="scientific">Roseomonas genomospecies 6</name>
    <dbReference type="NCBI Taxonomy" id="214106"/>
    <lineage>
        <taxon>Bacteria</taxon>
        <taxon>Pseudomonadati</taxon>
        <taxon>Pseudomonadota</taxon>
        <taxon>Alphaproteobacteria</taxon>
        <taxon>Acetobacterales</taxon>
        <taxon>Roseomonadaceae</taxon>
        <taxon>Roseomonas</taxon>
    </lineage>
</organism>
<comment type="caution">
    <text evidence="1">The sequence shown here is derived from an EMBL/GenBank/DDBJ whole genome shotgun (WGS) entry which is preliminary data.</text>
</comment>
<keyword evidence="2" id="KW-1185">Reference proteome</keyword>
<sequence>MLRAVRSISADAAAIIPQSMLIEFVRAEGASANADIFLRLVEFFERQTSKLVLGQTTTTDAVSGGHAVSQEHRQVQEDIERADARQLAVTLKRDLSEPMVKLNIGPRPGYPTIRIGRPQAEDLKLQLEALKGLIPLGLRVEASQVRDKFGFTDPAEGAELLGMPAKPQVPPKVPPQDVADVSPEPSTAAALAAAQAGGDAVDQLVDELLADYEPLSGPLVQSILAAAGEAENAEDFVTALVRIAGENRTSGLQEALARGQFMARIAARVGATGDGDE</sequence>
<dbReference type="Proteomes" id="UP000480854">
    <property type="component" value="Unassembled WGS sequence"/>
</dbReference>
<evidence type="ECO:0000313" key="2">
    <source>
        <dbReference type="Proteomes" id="UP000480854"/>
    </source>
</evidence>
<reference evidence="1 2" key="1">
    <citation type="submission" date="2018-07" db="EMBL/GenBank/DDBJ databases">
        <title>Genome sequence of Azospirillum sp. ATCC 49961.</title>
        <authorList>
            <person name="Sant'Anna F.H."/>
            <person name="Baldani J.I."/>
            <person name="Zilli J.E."/>
            <person name="Reis V.M."/>
            <person name="Hartmann A."/>
            <person name="Cruz L."/>
            <person name="de Souza E.M."/>
            <person name="de Oliveira Pedrosa F."/>
            <person name="Passaglia L.M.P."/>
        </authorList>
    </citation>
    <scope>NUCLEOTIDE SEQUENCE [LARGE SCALE GENOMIC DNA]</scope>
    <source>
        <strain evidence="1 2">ATCC 49961</strain>
    </source>
</reference>
<proteinExistence type="predicted"/>